<evidence type="ECO:0000313" key="2">
    <source>
        <dbReference type="EMBL" id="PMS25998.1"/>
    </source>
</evidence>
<dbReference type="OrthoDB" id="9181265at2"/>
<evidence type="ECO:0000313" key="4">
    <source>
        <dbReference type="Proteomes" id="UP000494205"/>
    </source>
</evidence>
<sequence>MEDQLLKARIELGEDAEKFVRSKLGEAVLAIAEGQANAAYNELSRISPWRKRRISQLQSQIWRAESFQQWLAEIITEGRHSLELLEGED</sequence>
<accession>A0A2N7W9B1</accession>
<evidence type="ECO:0000313" key="3">
    <source>
        <dbReference type="Proteomes" id="UP000235659"/>
    </source>
</evidence>
<proteinExistence type="predicted"/>
<dbReference type="RefSeq" id="WP_102635324.1">
    <property type="nucleotide sequence ID" value="NZ_CADIJZ010000027.1"/>
</dbReference>
<organism evidence="1 4">
    <name type="scientific">Paraburkholderia rhynchosiae</name>
    <dbReference type="NCBI Taxonomy" id="487049"/>
    <lineage>
        <taxon>Bacteria</taxon>
        <taxon>Pseudomonadati</taxon>
        <taxon>Pseudomonadota</taxon>
        <taxon>Betaproteobacteria</taxon>
        <taxon>Burkholderiales</taxon>
        <taxon>Burkholderiaceae</taxon>
        <taxon>Paraburkholderia</taxon>
    </lineage>
</organism>
<dbReference type="Proteomes" id="UP000235659">
    <property type="component" value="Unassembled WGS sequence"/>
</dbReference>
<reference evidence="1 4" key="2">
    <citation type="submission" date="2020-04" db="EMBL/GenBank/DDBJ databases">
        <authorList>
            <person name="De Canck E."/>
        </authorList>
    </citation>
    <scope>NUCLEOTIDE SEQUENCE [LARGE SCALE GENOMIC DNA]</scope>
    <source>
        <strain evidence="1 4">LMG 27174</strain>
    </source>
</reference>
<gene>
    <name evidence="2" type="ORF">C0Z16_28095</name>
    <name evidence="1" type="ORF">LMG27174_05798</name>
</gene>
<dbReference type="EMBL" id="CADIJZ010000027">
    <property type="protein sequence ID" value="CAB3731010.1"/>
    <property type="molecule type" value="Genomic_DNA"/>
</dbReference>
<dbReference type="AlphaFoldDB" id="A0A2N7W9B1"/>
<reference evidence="2 3" key="1">
    <citation type="submission" date="2018-01" db="EMBL/GenBank/DDBJ databases">
        <title>Whole genome analyses suggest that Burkholderia sensu lato contains two further novel genera in the rhizoxinica-symbiotica group Mycetohabitans gen. nov., and Trinickia gen. nov.: implications for the evolution of diazotrophy and nodulation in the Burkholderiaceae.</title>
        <authorList>
            <person name="Estrada-de los Santos P."/>
            <person name="Palmer M."/>
            <person name="Chavez-Ramirez B."/>
            <person name="Beukes C."/>
            <person name="Steenkamp E.T."/>
            <person name="Hirsch A.M."/>
            <person name="Manyaka P."/>
            <person name="Maluk M."/>
            <person name="Lafos M."/>
            <person name="Crook M."/>
            <person name="Gross E."/>
            <person name="Simon M.F."/>
            <person name="Bueno dos Reis Junior F."/>
            <person name="Poole P.S."/>
            <person name="Venter S.N."/>
            <person name="James E.K."/>
        </authorList>
    </citation>
    <scope>NUCLEOTIDE SEQUENCE [LARGE SCALE GENOMIC DNA]</scope>
    <source>
        <strain evidence="2 3">WSM 3937</strain>
    </source>
</reference>
<keyword evidence="3" id="KW-1185">Reference proteome</keyword>
<dbReference type="Proteomes" id="UP000494205">
    <property type="component" value="Unassembled WGS sequence"/>
</dbReference>
<protein>
    <submittedName>
        <fullName evidence="1">Uncharacterized protein</fullName>
    </submittedName>
</protein>
<dbReference type="EMBL" id="PNXY01000026">
    <property type="protein sequence ID" value="PMS25998.1"/>
    <property type="molecule type" value="Genomic_DNA"/>
</dbReference>
<evidence type="ECO:0000313" key="1">
    <source>
        <dbReference type="EMBL" id="CAB3731010.1"/>
    </source>
</evidence>
<name>A0A2N7W9B1_9BURK</name>